<dbReference type="AlphaFoldDB" id="A0A9P5MSU1"/>
<organism evidence="2 3">
    <name type="scientific">Russula ochroleuca</name>
    <dbReference type="NCBI Taxonomy" id="152965"/>
    <lineage>
        <taxon>Eukaryota</taxon>
        <taxon>Fungi</taxon>
        <taxon>Dikarya</taxon>
        <taxon>Basidiomycota</taxon>
        <taxon>Agaricomycotina</taxon>
        <taxon>Agaricomycetes</taxon>
        <taxon>Russulales</taxon>
        <taxon>Russulaceae</taxon>
        <taxon>Russula</taxon>
    </lineage>
</organism>
<gene>
    <name evidence="2" type="ORF">DFH94DRAFT_683482</name>
</gene>
<dbReference type="Proteomes" id="UP000759537">
    <property type="component" value="Unassembled WGS sequence"/>
</dbReference>
<evidence type="ECO:0000313" key="2">
    <source>
        <dbReference type="EMBL" id="KAF8477809.1"/>
    </source>
</evidence>
<protein>
    <submittedName>
        <fullName evidence="2">Uncharacterized protein</fullName>
    </submittedName>
</protein>
<dbReference type="EMBL" id="WHVB01000013">
    <property type="protein sequence ID" value="KAF8477809.1"/>
    <property type="molecule type" value="Genomic_DNA"/>
</dbReference>
<name>A0A9P5MSU1_9AGAM</name>
<reference evidence="2" key="1">
    <citation type="submission" date="2019-10" db="EMBL/GenBank/DDBJ databases">
        <authorList>
            <consortium name="DOE Joint Genome Institute"/>
            <person name="Kuo A."/>
            <person name="Miyauchi S."/>
            <person name="Kiss E."/>
            <person name="Drula E."/>
            <person name="Kohler A."/>
            <person name="Sanchez-Garcia M."/>
            <person name="Andreopoulos B."/>
            <person name="Barry K.W."/>
            <person name="Bonito G."/>
            <person name="Buee M."/>
            <person name="Carver A."/>
            <person name="Chen C."/>
            <person name="Cichocki N."/>
            <person name="Clum A."/>
            <person name="Culley D."/>
            <person name="Crous P.W."/>
            <person name="Fauchery L."/>
            <person name="Girlanda M."/>
            <person name="Hayes R."/>
            <person name="Keri Z."/>
            <person name="LaButti K."/>
            <person name="Lipzen A."/>
            <person name="Lombard V."/>
            <person name="Magnuson J."/>
            <person name="Maillard F."/>
            <person name="Morin E."/>
            <person name="Murat C."/>
            <person name="Nolan M."/>
            <person name="Ohm R."/>
            <person name="Pangilinan J."/>
            <person name="Pereira M."/>
            <person name="Perotto S."/>
            <person name="Peter M."/>
            <person name="Riley R."/>
            <person name="Sitrit Y."/>
            <person name="Stielow B."/>
            <person name="Szollosi G."/>
            <person name="Zifcakova L."/>
            <person name="Stursova M."/>
            <person name="Spatafora J.W."/>
            <person name="Tedersoo L."/>
            <person name="Vaario L.-M."/>
            <person name="Yamada A."/>
            <person name="Yan M."/>
            <person name="Wang P."/>
            <person name="Xu J."/>
            <person name="Bruns T."/>
            <person name="Baldrian P."/>
            <person name="Vilgalys R."/>
            <person name="Henrissat B."/>
            <person name="Grigoriev I.V."/>
            <person name="Hibbett D."/>
            <person name="Nagy L.G."/>
            <person name="Martin F.M."/>
        </authorList>
    </citation>
    <scope>NUCLEOTIDE SEQUENCE</scope>
    <source>
        <strain evidence="2">Prilba</strain>
    </source>
</reference>
<keyword evidence="3" id="KW-1185">Reference proteome</keyword>
<evidence type="ECO:0000313" key="3">
    <source>
        <dbReference type="Proteomes" id="UP000759537"/>
    </source>
</evidence>
<feature type="region of interest" description="Disordered" evidence="1">
    <location>
        <begin position="64"/>
        <end position="88"/>
    </location>
</feature>
<accession>A0A9P5MSU1</accession>
<sequence length="520" mass="57045">MAGRRGSVGWIVPESSSTPGCFQGIGAAPIRTTQTRTTVAAICSSVAIERQSGAKVVVEVAHGGSAAAQTPPTPRRAGRRAPLGSSSSSGCLGAIRRVLVAWMGHGSSSERRRTRVGARPLLRMTKIWLSMDVDESIWRKCESADQATFDFREKTGVGSSADPLGRPLVRGAAYNESGAARQRETGIIGTSSLRVPTEDTLGSIGEVGIKMLDRNGRKIMEDPVSLGSKMRKFTLKAKNKRALIDSSTGSCSPLPPRRVNDNDTPLNRTVNIWLTISARRMYASLVAQPLRVTLGQYQMRSWSNASTKPPDLMSVAASRMKVQQWRYFICILHTKADVVLFVHGSCDPAGRWGGDLVLPKNTWDGSNTSGTAGIATSSRHANRCTGECYVRVTIHPIGAEVKSRSGLPNAGVRSLLGVLETRRAYSQRRLYRLFRALDILRSPRIKDIFSRRLVRGGFPHLERRVDDVDPVSEPESEFGLFNDLTADRRLAEDGYQQIMKWSRAEGLAFDLMQIKPEYAY</sequence>
<comment type="caution">
    <text evidence="2">The sequence shown here is derived from an EMBL/GenBank/DDBJ whole genome shotgun (WGS) entry which is preliminary data.</text>
</comment>
<evidence type="ECO:0000256" key="1">
    <source>
        <dbReference type="SAM" id="MobiDB-lite"/>
    </source>
</evidence>
<proteinExistence type="predicted"/>
<reference evidence="2" key="2">
    <citation type="journal article" date="2020" name="Nat. Commun.">
        <title>Large-scale genome sequencing of mycorrhizal fungi provides insights into the early evolution of symbiotic traits.</title>
        <authorList>
            <person name="Miyauchi S."/>
            <person name="Kiss E."/>
            <person name="Kuo A."/>
            <person name="Drula E."/>
            <person name="Kohler A."/>
            <person name="Sanchez-Garcia M."/>
            <person name="Morin E."/>
            <person name="Andreopoulos B."/>
            <person name="Barry K.W."/>
            <person name="Bonito G."/>
            <person name="Buee M."/>
            <person name="Carver A."/>
            <person name="Chen C."/>
            <person name="Cichocki N."/>
            <person name="Clum A."/>
            <person name="Culley D."/>
            <person name="Crous P.W."/>
            <person name="Fauchery L."/>
            <person name="Girlanda M."/>
            <person name="Hayes R.D."/>
            <person name="Keri Z."/>
            <person name="LaButti K."/>
            <person name="Lipzen A."/>
            <person name="Lombard V."/>
            <person name="Magnuson J."/>
            <person name="Maillard F."/>
            <person name="Murat C."/>
            <person name="Nolan M."/>
            <person name="Ohm R.A."/>
            <person name="Pangilinan J."/>
            <person name="Pereira M.F."/>
            <person name="Perotto S."/>
            <person name="Peter M."/>
            <person name="Pfister S."/>
            <person name="Riley R."/>
            <person name="Sitrit Y."/>
            <person name="Stielow J.B."/>
            <person name="Szollosi G."/>
            <person name="Zifcakova L."/>
            <person name="Stursova M."/>
            <person name="Spatafora J.W."/>
            <person name="Tedersoo L."/>
            <person name="Vaario L.M."/>
            <person name="Yamada A."/>
            <person name="Yan M."/>
            <person name="Wang P."/>
            <person name="Xu J."/>
            <person name="Bruns T."/>
            <person name="Baldrian P."/>
            <person name="Vilgalys R."/>
            <person name="Dunand C."/>
            <person name="Henrissat B."/>
            <person name="Grigoriev I.V."/>
            <person name="Hibbett D."/>
            <person name="Nagy L.G."/>
            <person name="Martin F.M."/>
        </authorList>
    </citation>
    <scope>NUCLEOTIDE SEQUENCE</scope>
    <source>
        <strain evidence="2">Prilba</strain>
    </source>
</reference>